<keyword evidence="3" id="KW-1185">Reference proteome</keyword>
<organism evidence="2 3">
    <name type="scientific">Agrilactobacillus yilanensis</name>
    <dbReference type="NCBI Taxonomy" id="2485997"/>
    <lineage>
        <taxon>Bacteria</taxon>
        <taxon>Bacillati</taxon>
        <taxon>Bacillota</taxon>
        <taxon>Bacilli</taxon>
        <taxon>Lactobacillales</taxon>
        <taxon>Lactobacillaceae</taxon>
        <taxon>Agrilactobacillus</taxon>
    </lineage>
</organism>
<name>A0ABW4J779_9LACO</name>
<dbReference type="RefSeq" id="WP_125713857.1">
    <property type="nucleotide sequence ID" value="NZ_JBHTOP010000022.1"/>
</dbReference>
<accession>A0ABW4J779</accession>
<dbReference type="InterPro" id="IPR050789">
    <property type="entry name" value="Diverse_Enzym_Activities"/>
</dbReference>
<gene>
    <name evidence="2" type="ORF">ACFQ5M_06780</name>
</gene>
<dbReference type="Gene3D" id="3.40.710.10">
    <property type="entry name" value="DD-peptidase/beta-lactamase superfamily"/>
    <property type="match status" value="1"/>
</dbReference>
<dbReference type="PANTHER" id="PTHR43283">
    <property type="entry name" value="BETA-LACTAMASE-RELATED"/>
    <property type="match status" value="1"/>
</dbReference>
<reference evidence="3" key="1">
    <citation type="journal article" date="2019" name="Int. J. Syst. Evol. Microbiol.">
        <title>The Global Catalogue of Microorganisms (GCM) 10K type strain sequencing project: providing services to taxonomists for standard genome sequencing and annotation.</title>
        <authorList>
            <consortium name="The Broad Institute Genomics Platform"/>
            <consortium name="The Broad Institute Genome Sequencing Center for Infectious Disease"/>
            <person name="Wu L."/>
            <person name="Ma J."/>
        </authorList>
    </citation>
    <scope>NUCLEOTIDE SEQUENCE [LARGE SCALE GENOMIC DNA]</scope>
    <source>
        <strain evidence="3">CCM 8896</strain>
    </source>
</reference>
<proteinExistence type="predicted"/>
<dbReference type="SUPFAM" id="SSF56601">
    <property type="entry name" value="beta-lactamase/transpeptidase-like"/>
    <property type="match status" value="1"/>
</dbReference>
<dbReference type="Pfam" id="PF00144">
    <property type="entry name" value="Beta-lactamase"/>
    <property type="match status" value="1"/>
</dbReference>
<dbReference type="GO" id="GO:0016787">
    <property type="term" value="F:hydrolase activity"/>
    <property type="evidence" value="ECO:0007669"/>
    <property type="project" value="UniProtKB-KW"/>
</dbReference>
<keyword evidence="2" id="KW-0378">Hydrolase</keyword>
<evidence type="ECO:0000313" key="2">
    <source>
        <dbReference type="EMBL" id="MFD1671790.1"/>
    </source>
</evidence>
<dbReference type="InterPro" id="IPR012338">
    <property type="entry name" value="Beta-lactam/transpept-like"/>
</dbReference>
<dbReference type="InterPro" id="IPR001466">
    <property type="entry name" value="Beta-lactam-related"/>
</dbReference>
<dbReference type="EC" id="3.-.-.-" evidence="2"/>
<feature type="domain" description="Beta-lactamase-related" evidence="1">
    <location>
        <begin position="14"/>
        <end position="367"/>
    </location>
</feature>
<evidence type="ECO:0000313" key="3">
    <source>
        <dbReference type="Proteomes" id="UP001597267"/>
    </source>
</evidence>
<dbReference type="Proteomes" id="UP001597267">
    <property type="component" value="Unassembled WGS sequence"/>
</dbReference>
<sequence length="393" mass="43712">MKKINVEKLESNLRAVMTRTVEAGQMLGGICQINQDGKMISRVSVGTARLGEESPVQDNDIFRLASMTKNICSVTTMQMIDQNKITLDTEISKFFPGFKNKWIAKVDDKGNIIPDRKSNVPITVRHLVTHTNGIMASDPVGARMILQTGGFIKDSFKDLKDGVDFYENEAMLSFEPGSMWAYSGMAGCDLLSRMTEMIMDMPYDEYVKKFITEPLEMPDTVFEPTPEQWSRLVTVLNKDENGKFNDDPESLGKTIFSAPLSYHSGGASLVSTLNDYMKFSEAIRRGGIGSNGYRILSNERANMIGKPLTARGMQGMFFPSMQFGVLVNIRSGSDSLPDGCYGWGGAYGSLTWIDPVNRINVVYMRNSRLLANILDTSTGDKVFEKSVLDSLYD</sequence>
<protein>
    <submittedName>
        <fullName evidence="2">Serine hydrolase domain-containing protein</fullName>
        <ecNumber evidence="2">3.-.-.-</ecNumber>
    </submittedName>
</protein>
<evidence type="ECO:0000259" key="1">
    <source>
        <dbReference type="Pfam" id="PF00144"/>
    </source>
</evidence>
<dbReference type="EMBL" id="JBHTOP010000022">
    <property type="protein sequence ID" value="MFD1671790.1"/>
    <property type="molecule type" value="Genomic_DNA"/>
</dbReference>
<dbReference type="PANTHER" id="PTHR43283:SF3">
    <property type="entry name" value="BETA-LACTAMASE FAMILY PROTEIN (AFU_ORTHOLOGUE AFUA_5G07500)"/>
    <property type="match status" value="1"/>
</dbReference>
<comment type="caution">
    <text evidence="2">The sequence shown here is derived from an EMBL/GenBank/DDBJ whole genome shotgun (WGS) entry which is preliminary data.</text>
</comment>